<feature type="compositionally biased region" description="Basic and acidic residues" evidence="1">
    <location>
        <begin position="97"/>
        <end position="122"/>
    </location>
</feature>
<gene>
    <name evidence="3" type="ORF">F3K02_07545</name>
</gene>
<evidence type="ECO:0000313" key="4">
    <source>
        <dbReference type="Proteomes" id="UP000545507"/>
    </source>
</evidence>
<name>A0A7Y8KW57_9BURK</name>
<evidence type="ECO:0000313" key="3">
    <source>
        <dbReference type="EMBL" id="NWF45105.1"/>
    </source>
</evidence>
<proteinExistence type="predicted"/>
<protein>
    <recommendedName>
        <fullName evidence="2">DUF883 domain-containing protein</fullName>
    </recommendedName>
</protein>
<dbReference type="Pfam" id="PF05957">
    <property type="entry name" value="DUF883"/>
    <property type="match status" value="1"/>
</dbReference>
<sequence>MSESNTPSSTPKDKLIADIKQIVADADALLQATADQAGEKVAGLRTRLEANLKVASGRLAEFAAADVDKTRQDLRDALQKISDAANQAAEAASEAAQKAEDSVKKATESGKEAAQHAAEAARDAANKALNAITEMARKTKDAINK</sequence>
<dbReference type="Gene3D" id="1.20.120.20">
    <property type="entry name" value="Apolipoprotein"/>
    <property type="match status" value="1"/>
</dbReference>
<dbReference type="Proteomes" id="UP000545507">
    <property type="component" value="Unassembled WGS sequence"/>
</dbReference>
<dbReference type="InterPro" id="IPR043604">
    <property type="entry name" value="DUF883_N"/>
</dbReference>
<accession>A0A7Y8KW57</accession>
<organism evidence="3 4">
    <name type="scientific">Hydrogenophaga aromaticivorans</name>
    <dbReference type="NCBI Taxonomy" id="2610898"/>
    <lineage>
        <taxon>Bacteria</taxon>
        <taxon>Pseudomonadati</taxon>
        <taxon>Pseudomonadota</taxon>
        <taxon>Betaproteobacteria</taxon>
        <taxon>Burkholderiales</taxon>
        <taxon>Comamonadaceae</taxon>
        <taxon>Hydrogenophaga</taxon>
    </lineage>
</organism>
<feature type="region of interest" description="Disordered" evidence="1">
    <location>
        <begin position="89"/>
        <end position="122"/>
    </location>
</feature>
<comment type="caution">
    <text evidence="3">The sequence shown here is derived from an EMBL/GenBank/DDBJ whole genome shotgun (WGS) entry which is preliminary data.</text>
</comment>
<feature type="domain" description="DUF883" evidence="2">
    <location>
        <begin position="13"/>
        <end position="62"/>
    </location>
</feature>
<keyword evidence="4" id="KW-1185">Reference proteome</keyword>
<dbReference type="SUPFAM" id="SSF58113">
    <property type="entry name" value="Apolipoprotein A-I"/>
    <property type="match status" value="1"/>
</dbReference>
<dbReference type="AlphaFoldDB" id="A0A7Y8KW57"/>
<evidence type="ECO:0000259" key="2">
    <source>
        <dbReference type="Pfam" id="PF05957"/>
    </source>
</evidence>
<dbReference type="RefSeq" id="WP_177134750.1">
    <property type="nucleotide sequence ID" value="NZ_JAGPWB010000019.1"/>
</dbReference>
<dbReference type="EMBL" id="VYGV01000006">
    <property type="protein sequence ID" value="NWF45105.1"/>
    <property type="molecule type" value="Genomic_DNA"/>
</dbReference>
<evidence type="ECO:0000256" key="1">
    <source>
        <dbReference type="SAM" id="MobiDB-lite"/>
    </source>
</evidence>
<reference evidence="3 4" key="1">
    <citation type="submission" date="2019-09" db="EMBL/GenBank/DDBJ databases">
        <title>Hydrogenophaga aromatica sp. nov., isolated from a para-xylene-degrading enrichment culture.</title>
        <authorList>
            <person name="Tancsics A."/>
            <person name="Banerjee S."/>
        </authorList>
    </citation>
    <scope>NUCLEOTIDE SEQUENCE [LARGE SCALE GENOMIC DNA]</scope>
    <source>
        <strain evidence="3 4">D2P1</strain>
    </source>
</reference>